<dbReference type="InterPro" id="IPR050342">
    <property type="entry name" value="HMGB"/>
</dbReference>
<dbReference type="AlphaFoldDB" id="A0AAD7UWF4"/>
<accession>A0AAD7UWF4</accession>
<evidence type="ECO:0000256" key="3">
    <source>
        <dbReference type="SAM" id="MobiDB-lite"/>
    </source>
</evidence>
<feature type="compositionally biased region" description="Low complexity" evidence="3">
    <location>
        <begin position="488"/>
        <end position="515"/>
    </location>
</feature>
<feature type="region of interest" description="Disordered" evidence="3">
    <location>
        <begin position="687"/>
        <end position="727"/>
    </location>
</feature>
<name>A0AAD7UWF4_9FUNG</name>
<dbReference type="GeneID" id="83216859"/>
<feature type="compositionally biased region" description="Polar residues" evidence="3">
    <location>
        <begin position="301"/>
        <end position="312"/>
    </location>
</feature>
<feature type="compositionally biased region" description="Basic residues" evidence="3">
    <location>
        <begin position="710"/>
        <end position="719"/>
    </location>
</feature>
<feature type="compositionally biased region" description="Basic residues" evidence="3">
    <location>
        <begin position="545"/>
        <end position="556"/>
    </location>
</feature>
<protein>
    <recommendedName>
        <fullName evidence="4">HMG box domain-containing protein</fullName>
    </recommendedName>
</protein>
<feature type="region of interest" description="Disordered" evidence="3">
    <location>
        <begin position="204"/>
        <end position="228"/>
    </location>
</feature>
<evidence type="ECO:0000256" key="1">
    <source>
        <dbReference type="ARBA" id="ARBA00023125"/>
    </source>
</evidence>
<dbReference type="PANTHER" id="PTHR48112">
    <property type="entry name" value="HIGH MOBILITY GROUP PROTEIN DSP1"/>
    <property type="match status" value="1"/>
</dbReference>
<feature type="compositionally biased region" description="Basic and acidic residues" evidence="3">
    <location>
        <begin position="396"/>
        <end position="405"/>
    </location>
</feature>
<dbReference type="InterPro" id="IPR009071">
    <property type="entry name" value="HMG_box_dom"/>
</dbReference>
<feature type="DNA-binding region" description="HMG box" evidence="2">
    <location>
        <begin position="723"/>
        <end position="791"/>
    </location>
</feature>
<dbReference type="SMART" id="SM00398">
    <property type="entry name" value="HMG"/>
    <property type="match status" value="2"/>
</dbReference>
<reference evidence="5 6" key="1">
    <citation type="submission" date="2023-03" db="EMBL/GenBank/DDBJ databases">
        <title>Genome sequence of Lichtheimia ornata CBS 291.66.</title>
        <authorList>
            <person name="Mohabir J.T."/>
            <person name="Shea T.P."/>
            <person name="Kurbessoian T."/>
            <person name="Berby B."/>
            <person name="Fontaine J."/>
            <person name="Livny J."/>
            <person name="Gnirke A."/>
            <person name="Stajich J.E."/>
            <person name="Cuomo C.A."/>
        </authorList>
    </citation>
    <scope>NUCLEOTIDE SEQUENCE [LARGE SCALE GENOMIC DNA]</scope>
    <source>
        <strain evidence="5">CBS 291.66</strain>
    </source>
</reference>
<feature type="region of interest" description="Disordered" evidence="3">
    <location>
        <begin position="472"/>
        <end position="556"/>
    </location>
</feature>
<dbReference type="Pfam" id="PF00505">
    <property type="entry name" value="HMG_box"/>
    <property type="match status" value="2"/>
</dbReference>
<sequence>MQHQEYYEPSRQVVNSKEDNVGYSSGLSFPISATIDDGTQHQPEEGNDSLPTDAQTHGPPGIAQHMTQESRMMNHHHPSYQSSMIMDPANHGINITTTDLFDSKPPFTTNTPVTTNISSDPVLAFPSASSHSQPMMSTSYYHRRQPPPPPPHTNYPASRDPFFSSATMHNSNNNNAHIDTMQEQNSNHSELSSTSRVFPYQLPPIMLSSTDTGNSPQQQSSSSPNSSILQISNAASTASHPLHTSGAFTTTCSPADWTTAYATTSSSSSSTAHHTFSSNFPPELNMIPITTKSPHDLHATTTNRNIPSSTTKPYLKEAETKTSSSLAMTTKELDTHEWNSNNDMIQEPRRNSSRAIIIDARSGEDSSSEDEGSFSTQRRRHSATAAIMSSTNGDAASRDFGKEDNNAPSRDSGLEHLVSPRAIREAEREEREVAIRGTRHEHPFSAFPSFMSMKHLQEDEIKAYYHRIEKENDHHHPPSLPLHHRQASLSPSYTEESSSCSSPTSNSPLLSSPTPITDHHHHHQRTISTIVNDIMEPQADTEKKRSSKTLKKERLKRPPNGYLLFNRDMRRKLLEKSPKMTVAEISKEIGDMWKRLPENQRDWYMQQAALIKQDHLKNHPGFIYHRRSKAEIAQARRLAKQRRTSATAAAATTTTTHPTHEEPSVTISKGNWVVSTTAMTSIIDTAASEQQQEQQQHSRKKSTTTTRDPRGRKKKRHRHPEAPKHPMSGFLFFLSAMRPHVARQYPGYPVGPISQIIAKQWRAMPDEERLPWLQKAEEDKARYAREMQVYMANLERGSVAQQAPVETNDQSNTTSTTTTTTGQQQQVLPAPSSSLIPSSSSPPTTTSSSFQSSFFAPGLMASAHVDGANSASKYTSQHELAW</sequence>
<keyword evidence="2" id="KW-0539">Nucleus</keyword>
<feature type="compositionally biased region" description="Basic and acidic residues" evidence="3">
    <location>
        <begin position="422"/>
        <end position="440"/>
    </location>
</feature>
<feature type="region of interest" description="Disordered" evidence="3">
    <location>
        <begin position="301"/>
        <end position="440"/>
    </location>
</feature>
<dbReference type="EMBL" id="JARTCD010000055">
    <property type="protein sequence ID" value="KAJ8654888.1"/>
    <property type="molecule type" value="Genomic_DNA"/>
</dbReference>
<dbReference type="SUPFAM" id="SSF47095">
    <property type="entry name" value="HMG-box"/>
    <property type="match status" value="2"/>
</dbReference>
<feature type="region of interest" description="Disordered" evidence="3">
    <location>
        <begin position="1"/>
        <end position="63"/>
    </location>
</feature>
<evidence type="ECO:0000256" key="2">
    <source>
        <dbReference type="PROSITE-ProRule" id="PRU00267"/>
    </source>
</evidence>
<feature type="domain" description="HMG box" evidence="4">
    <location>
        <begin position="555"/>
        <end position="623"/>
    </location>
</feature>
<feature type="compositionally biased region" description="Polar residues" evidence="3">
    <location>
        <begin position="128"/>
        <end position="140"/>
    </location>
</feature>
<proteinExistence type="predicted"/>
<dbReference type="Proteomes" id="UP001234581">
    <property type="component" value="Unassembled WGS sequence"/>
</dbReference>
<feature type="region of interest" description="Disordered" evidence="3">
    <location>
        <begin position="128"/>
        <end position="178"/>
    </location>
</feature>
<gene>
    <name evidence="5" type="ORF">O0I10_009453</name>
</gene>
<feature type="DNA-binding region" description="HMG box" evidence="2">
    <location>
        <begin position="555"/>
        <end position="623"/>
    </location>
</feature>
<dbReference type="InterPro" id="IPR036910">
    <property type="entry name" value="HMG_box_dom_sf"/>
</dbReference>
<feature type="compositionally biased region" description="Low complexity" evidence="3">
    <location>
        <begin position="807"/>
        <end position="850"/>
    </location>
</feature>
<feature type="compositionally biased region" description="Polar residues" evidence="3">
    <location>
        <begin position="164"/>
        <end position="178"/>
    </location>
</feature>
<feature type="compositionally biased region" description="Low complexity" evidence="3">
    <location>
        <begin position="214"/>
        <end position="228"/>
    </location>
</feature>
<dbReference type="CDD" id="cd01389">
    <property type="entry name" value="HMG-box_ROX1-like"/>
    <property type="match status" value="1"/>
</dbReference>
<feature type="region of interest" description="Disordered" evidence="3">
    <location>
        <begin position="639"/>
        <end position="669"/>
    </location>
</feature>
<dbReference type="RefSeq" id="XP_058339802.1">
    <property type="nucleotide sequence ID" value="XM_058489445.1"/>
</dbReference>
<evidence type="ECO:0000259" key="4">
    <source>
        <dbReference type="PROSITE" id="PS50118"/>
    </source>
</evidence>
<organism evidence="5 6">
    <name type="scientific">Lichtheimia ornata</name>
    <dbReference type="NCBI Taxonomy" id="688661"/>
    <lineage>
        <taxon>Eukaryota</taxon>
        <taxon>Fungi</taxon>
        <taxon>Fungi incertae sedis</taxon>
        <taxon>Mucoromycota</taxon>
        <taxon>Mucoromycotina</taxon>
        <taxon>Mucoromycetes</taxon>
        <taxon>Mucorales</taxon>
        <taxon>Lichtheimiaceae</taxon>
        <taxon>Lichtheimia</taxon>
    </lineage>
</organism>
<keyword evidence="6" id="KW-1185">Reference proteome</keyword>
<dbReference type="GO" id="GO:0003677">
    <property type="term" value="F:DNA binding"/>
    <property type="evidence" value="ECO:0007669"/>
    <property type="project" value="UniProtKB-UniRule"/>
</dbReference>
<dbReference type="CDD" id="cd00084">
    <property type="entry name" value="HMG-box_SF"/>
    <property type="match status" value="1"/>
</dbReference>
<feature type="domain" description="HMG box" evidence="4">
    <location>
        <begin position="723"/>
        <end position="791"/>
    </location>
</feature>
<comment type="caution">
    <text evidence="5">The sequence shown here is derived from an EMBL/GenBank/DDBJ whole genome shotgun (WGS) entry which is preliminary data.</text>
</comment>
<feature type="region of interest" description="Disordered" evidence="3">
    <location>
        <begin position="800"/>
        <end position="850"/>
    </location>
</feature>
<feature type="compositionally biased region" description="Low complexity" evidence="3">
    <location>
        <begin position="644"/>
        <end position="657"/>
    </location>
</feature>
<evidence type="ECO:0000313" key="5">
    <source>
        <dbReference type="EMBL" id="KAJ8654888.1"/>
    </source>
</evidence>
<keyword evidence="1 2" id="KW-0238">DNA-binding</keyword>
<evidence type="ECO:0000313" key="6">
    <source>
        <dbReference type="Proteomes" id="UP001234581"/>
    </source>
</evidence>
<dbReference type="PROSITE" id="PS50118">
    <property type="entry name" value="HMG_BOX_2"/>
    <property type="match status" value="2"/>
</dbReference>
<dbReference type="GO" id="GO:0005634">
    <property type="term" value="C:nucleus"/>
    <property type="evidence" value="ECO:0007669"/>
    <property type="project" value="UniProtKB-UniRule"/>
</dbReference>
<dbReference type="Gene3D" id="1.10.30.10">
    <property type="entry name" value="High mobility group box domain"/>
    <property type="match status" value="2"/>
</dbReference>